<feature type="transmembrane region" description="Helical" evidence="3">
    <location>
        <begin position="26"/>
        <end position="51"/>
    </location>
</feature>
<feature type="coiled-coil region" evidence="1">
    <location>
        <begin position="490"/>
        <end position="618"/>
    </location>
</feature>
<evidence type="ECO:0000313" key="5">
    <source>
        <dbReference type="Proteomes" id="UP000199448"/>
    </source>
</evidence>
<evidence type="ECO:0000313" key="4">
    <source>
        <dbReference type="EMBL" id="SEE40035.1"/>
    </source>
</evidence>
<feature type="compositionally biased region" description="Basic and acidic residues" evidence="2">
    <location>
        <begin position="710"/>
        <end position="733"/>
    </location>
</feature>
<feature type="transmembrane region" description="Helical" evidence="3">
    <location>
        <begin position="152"/>
        <end position="170"/>
    </location>
</feature>
<dbReference type="STRING" id="390640.SAMN04488034_101441"/>
<evidence type="ECO:0000256" key="3">
    <source>
        <dbReference type="SAM" id="Phobius"/>
    </source>
</evidence>
<name>A0A1H5IIP3_9FLAO</name>
<reference evidence="4 5" key="1">
    <citation type="submission" date="2016-10" db="EMBL/GenBank/DDBJ databases">
        <authorList>
            <person name="de Groot N.N."/>
        </authorList>
    </citation>
    <scope>NUCLEOTIDE SEQUENCE [LARGE SCALE GENOMIC DNA]</scope>
    <source>
        <strain evidence="4 5">DSM 23553</strain>
    </source>
</reference>
<feature type="coiled-coil region" evidence="1">
    <location>
        <begin position="975"/>
        <end position="1022"/>
    </location>
</feature>
<evidence type="ECO:0000256" key="2">
    <source>
        <dbReference type="SAM" id="MobiDB-lite"/>
    </source>
</evidence>
<keyword evidence="5" id="KW-1185">Reference proteome</keyword>
<feature type="compositionally biased region" description="Acidic residues" evidence="2">
    <location>
        <begin position="685"/>
        <end position="697"/>
    </location>
</feature>
<dbReference type="Proteomes" id="UP000199448">
    <property type="component" value="Unassembled WGS sequence"/>
</dbReference>
<feature type="region of interest" description="Disordered" evidence="2">
    <location>
        <begin position="918"/>
        <end position="953"/>
    </location>
</feature>
<sequence length="1086" mass="126683">MDNFEILKIKLRAFIKKFYMNELLKGLILFTAIGLLYFLLTLFIEHLFWLNPTARTVLFWTFIAVEVLLFGRFIVYPLLKIFRISKGIDEVEASGIIGRHFPEVKDKLLNVLQLKNNPQKTDLLFAGIDQKAKELRPVPFAMAIDFRKNLPYLKYAAVPVLIILIFVLLGKADIFTDSYERVVNYKVVYEPPAPFAFKVRNENLKVRENETLEIEVMTEGRVIPENVSVHYGGQTYFMNQVSPGIFRYEFEPVEEDFVFYLSGNNVNSRSYTVEIVKVPRTLNLQMQLDFPDHTSMEDEVIDGTGNATVPEGTLVTWLLATRSTDKVKISLPDTVDIFQKKEGAFSYSKRVLANTDYQISTSNREVEDFEKLDYSIKVVKDEFPKLELEHKVDSLEEEVHYFYGKVSDDHGIARVNLIAFPVDEPKIKKMVRINAGKGTVGEFLSVFPDTLQLERGKEYEIFFEVVDNDRVNGFKKVRSRSFSFRKKTEQEEKEERLAGQEELIDDLGNSLKEMKQTGKELEELSRIRKEELDYKNRQRLENFLQRQKEQNRLMESYTEKLKRTLEKEEKSYNEELRKDLQERLDKKEEELREQEKLLEELEKYADKIEEEGLKEKLEKMSKGNQTRERSLDQLLELTKKYYVQEKLQKLANELEKLGEEQQELGTSEKENNATAQDSLNKETEEVFEELDELGNENEDLKKPVNMPRNENTEKEIQQDQKKASEELEQGNKLRAQEEQKKAGEKMMQMAKQMQNQMQMAGMQQMQEDVDMLRQILDNLLTFSFEQEDVMESFRKSGNNNPMFSSLLREQNFLKENFQHIDDSIYSLALRNQMITDEVTGKLVDVGYHLDKSLKRLAQDNLMQGVSSQQYVVTGANDLAYFLSRILGSMEQMMAQASGKGSGGQSGGMQLPDIIQKQQGLNDRMEKGVRKGEKEGPEEGGEKGGQNESEETSEELFRIFQEQQLLRKALEERLKREGKNGKAGNLLKEMEQMEKQILDNGFNRKTLERMKRLEHKLLELDDAELLQGEKQEREANTNKEEFDRPQVSPIIRAKEYFSTTEILNRQTLPLRQIYRLKVREYFERGDH</sequence>
<keyword evidence="3" id="KW-0812">Transmembrane</keyword>
<dbReference type="EMBL" id="FNUG01000001">
    <property type="protein sequence ID" value="SEE40035.1"/>
    <property type="molecule type" value="Genomic_DNA"/>
</dbReference>
<evidence type="ECO:0000256" key="1">
    <source>
        <dbReference type="SAM" id="Coils"/>
    </source>
</evidence>
<feature type="transmembrane region" description="Helical" evidence="3">
    <location>
        <begin position="57"/>
        <end position="79"/>
    </location>
</feature>
<feature type="compositionally biased region" description="Basic and acidic residues" evidence="2">
    <location>
        <begin position="922"/>
        <end position="941"/>
    </location>
</feature>
<proteinExistence type="predicted"/>
<accession>A0A1H5IIP3</accession>
<organism evidence="4 5">
    <name type="scientific">Salinimicrobium catena</name>
    <dbReference type="NCBI Taxonomy" id="390640"/>
    <lineage>
        <taxon>Bacteria</taxon>
        <taxon>Pseudomonadati</taxon>
        <taxon>Bacteroidota</taxon>
        <taxon>Flavobacteriia</taxon>
        <taxon>Flavobacteriales</taxon>
        <taxon>Flavobacteriaceae</taxon>
        <taxon>Salinimicrobium</taxon>
    </lineage>
</organism>
<dbReference type="AlphaFoldDB" id="A0A1H5IIP3"/>
<protein>
    <recommendedName>
        <fullName evidence="6">DUF4175 family protein</fullName>
    </recommendedName>
</protein>
<keyword evidence="1" id="KW-0175">Coiled coil</keyword>
<evidence type="ECO:0008006" key="6">
    <source>
        <dbReference type="Google" id="ProtNLM"/>
    </source>
</evidence>
<feature type="region of interest" description="Disordered" evidence="2">
    <location>
        <begin position="658"/>
        <end position="733"/>
    </location>
</feature>
<gene>
    <name evidence="4" type="ORF">SAMN04488034_101441</name>
</gene>
<keyword evidence="3" id="KW-0472">Membrane</keyword>
<keyword evidence="3" id="KW-1133">Transmembrane helix</keyword>